<sequence>MIGLLFILILAWQFYIGYMRGILLQGYYALASVMSLFIANHFYQRLAERLTLWVPFVNPGQDTVVHFFKDVTVFDLDRVFYAGVAFIGIYGLSYVAFRVIGIFLHLVNLDQFDSVLLNCVSGGLAILVTILFFSMGLTLVATVPATTIQNFLASHIMIKLLINFPIFAQLWKYFWVTKIF</sequence>
<dbReference type="OrthoDB" id="1809613at2"/>
<dbReference type="AlphaFoldDB" id="A0A3L9DLY7"/>
<comment type="caution">
    <text evidence="6">The sequence shown here is derived from an EMBL/GenBank/DDBJ whole genome shotgun (WGS) entry which is preliminary data.</text>
</comment>
<feature type="transmembrane region" description="Helical" evidence="5">
    <location>
        <begin position="79"/>
        <end position="104"/>
    </location>
</feature>
<dbReference type="Proteomes" id="UP000279194">
    <property type="component" value="Unassembled WGS sequence"/>
</dbReference>
<dbReference type="RefSeq" id="WP_121836445.1">
    <property type="nucleotide sequence ID" value="NZ_CP163513.1"/>
</dbReference>
<dbReference type="Pfam" id="PF02674">
    <property type="entry name" value="Colicin_V"/>
    <property type="match status" value="1"/>
</dbReference>
<feature type="transmembrane region" description="Helical" evidence="5">
    <location>
        <begin position="156"/>
        <end position="175"/>
    </location>
</feature>
<dbReference type="EMBL" id="RCVM01000035">
    <property type="protein sequence ID" value="RLY01127.1"/>
    <property type="molecule type" value="Genomic_DNA"/>
</dbReference>
<dbReference type="PANTHER" id="PTHR37306">
    <property type="entry name" value="COLICIN V PRODUCTION PROTEIN"/>
    <property type="match status" value="1"/>
</dbReference>
<evidence type="ECO:0000256" key="5">
    <source>
        <dbReference type="SAM" id="Phobius"/>
    </source>
</evidence>
<accession>A0A3L9DLY7</accession>
<keyword evidence="4 5" id="KW-0472">Membrane</keyword>
<keyword evidence="3 5" id="KW-1133">Transmembrane helix</keyword>
<dbReference type="PANTHER" id="PTHR37306:SF1">
    <property type="entry name" value="COLICIN V PRODUCTION PROTEIN"/>
    <property type="match status" value="1"/>
</dbReference>
<dbReference type="GO" id="GO:0009403">
    <property type="term" value="P:toxin biosynthetic process"/>
    <property type="evidence" value="ECO:0007669"/>
    <property type="project" value="InterPro"/>
</dbReference>
<reference evidence="6 7" key="1">
    <citation type="submission" date="2018-10" db="EMBL/GenBank/DDBJ databases">
        <title>Streptococcus hillyeri sp. nov., isolated from equine tracheal sample.</title>
        <authorList>
            <person name="Macfadyen A.C."/>
            <person name="Waller A."/>
            <person name="Paterson G.K."/>
        </authorList>
    </citation>
    <scope>NUCLEOTIDE SEQUENCE [LARGE SCALE GENOMIC DNA]</scope>
    <source>
        <strain evidence="6 7">28462</strain>
    </source>
</reference>
<organism evidence="6 7">
    <name type="scientific">Streptococcus hillyeri</name>
    <dbReference type="NCBI Taxonomy" id="2282420"/>
    <lineage>
        <taxon>Bacteria</taxon>
        <taxon>Bacillati</taxon>
        <taxon>Bacillota</taxon>
        <taxon>Bacilli</taxon>
        <taxon>Lactobacillales</taxon>
        <taxon>Streptococcaceae</taxon>
        <taxon>Streptococcus</taxon>
    </lineage>
</organism>
<comment type="subcellular location">
    <subcellularLocation>
        <location evidence="1">Membrane</location>
        <topology evidence="1">Multi-pass membrane protein</topology>
    </subcellularLocation>
</comment>
<gene>
    <name evidence="6" type="ORF">EAF07_10240</name>
</gene>
<dbReference type="InterPro" id="IPR003825">
    <property type="entry name" value="Colicin-V_CvpA"/>
</dbReference>
<keyword evidence="2 5" id="KW-0812">Transmembrane</keyword>
<evidence type="ECO:0000256" key="3">
    <source>
        <dbReference type="ARBA" id="ARBA00022989"/>
    </source>
</evidence>
<feature type="transmembrane region" description="Helical" evidence="5">
    <location>
        <begin position="124"/>
        <end position="144"/>
    </location>
</feature>
<evidence type="ECO:0000313" key="6">
    <source>
        <dbReference type="EMBL" id="RLY01127.1"/>
    </source>
</evidence>
<proteinExistence type="predicted"/>
<protein>
    <submittedName>
        <fullName evidence="6">CvpA family protein</fullName>
    </submittedName>
</protein>
<evidence type="ECO:0000256" key="2">
    <source>
        <dbReference type="ARBA" id="ARBA00022692"/>
    </source>
</evidence>
<evidence type="ECO:0000256" key="4">
    <source>
        <dbReference type="ARBA" id="ARBA00023136"/>
    </source>
</evidence>
<keyword evidence="7" id="KW-1185">Reference proteome</keyword>
<evidence type="ECO:0000313" key="7">
    <source>
        <dbReference type="Proteomes" id="UP000279194"/>
    </source>
</evidence>
<name>A0A3L9DLY7_9STRE</name>
<dbReference type="GO" id="GO:0016020">
    <property type="term" value="C:membrane"/>
    <property type="evidence" value="ECO:0007669"/>
    <property type="project" value="UniProtKB-SubCell"/>
</dbReference>
<evidence type="ECO:0000256" key="1">
    <source>
        <dbReference type="ARBA" id="ARBA00004141"/>
    </source>
</evidence>